<reference evidence="2" key="1">
    <citation type="journal article" date="2013" name="Nature">
        <title>Pan genome of the phytoplankton Emiliania underpins its global distribution.</title>
        <authorList>
            <person name="Read B.A."/>
            <person name="Kegel J."/>
            <person name="Klute M.J."/>
            <person name="Kuo A."/>
            <person name="Lefebvre S.C."/>
            <person name="Maumus F."/>
            <person name="Mayer C."/>
            <person name="Miller J."/>
            <person name="Monier A."/>
            <person name="Salamov A."/>
            <person name="Young J."/>
            <person name="Aguilar M."/>
            <person name="Claverie J.M."/>
            <person name="Frickenhaus S."/>
            <person name="Gonzalez K."/>
            <person name="Herman E.K."/>
            <person name="Lin Y.C."/>
            <person name="Napier J."/>
            <person name="Ogata H."/>
            <person name="Sarno A.F."/>
            <person name="Shmutz J."/>
            <person name="Schroeder D."/>
            <person name="de Vargas C."/>
            <person name="Verret F."/>
            <person name="von Dassow P."/>
            <person name="Valentin K."/>
            <person name="Van de Peer Y."/>
            <person name="Wheeler G."/>
            <person name="Dacks J.B."/>
            <person name="Delwiche C.F."/>
            <person name="Dyhrman S.T."/>
            <person name="Glockner G."/>
            <person name="John U."/>
            <person name="Richards T."/>
            <person name="Worden A.Z."/>
            <person name="Zhang X."/>
            <person name="Grigoriev I.V."/>
            <person name="Allen A.E."/>
            <person name="Bidle K."/>
            <person name="Borodovsky M."/>
            <person name="Bowler C."/>
            <person name="Brownlee C."/>
            <person name="Cock J.M."/>
            <person name="Elias M."/>
            <person name="Gladyshev V.N."/>
            <person name="Groth M."/>
            <person name="Guda C."/>
            <person name="Hadaegh A."/>
            <person name="Iglesias-Rodriguez M.D."/>
            <person name="Jenkins J."/>
            <person name="Jones B.M."/>
            <person name="Lawson T."/>
            <person name="Leese F."/>
            <person name="Lindquist E."/>
            <person name="Lobanov A."/>
            <person name="Lomsadze A."/>
            <person name="Malik S.B."/>
            <person name="Marsh M.E."/>
            <person name="Mackinder L."/>
            <person name="Mock T."/>
            <person name="Mueller-Roeber B."/>
            <person name="Pagarete A."/>
            <person name="Parker M."/>
            <person name="Probert I."/>
            <person name="Quesneville H."/>
            <person name="Raines C."/>
            <person name="Rensing S.A."/>
            <person name="Riano-Pachon D.M."/>
            <person name="Richier S."/>
            <person name="Rokitta S."/>
            <person name="Shiraiwa Y."/>
            <person name="Soanes D.M."/>
            <person name="van der Giezen M."/>
            <person name="Wahlund T.M."/>
            <person name="Williams B."/>
            <person name="Wilson W."/>
            <person name="Wolfe G."/>
            <person name="Wurch L.L."/>
        </authorList>
    </citation>
    <scope>NUCLEOTIDE SEQUENCE</scope>
</reference>
<dbReference type="AlphaFoldDB" id="A0A0D3IYJ0"/>
<evidence type="ECO:0000313" key="2">
    <source>
        <dbReference type="Proteomes" id="UP000013827"/>
    </source>
</evidence>
<dbReference type="InterPro" id="IPR036770">
    <property type="entry name" value="Ankyrin_rpt-contain_sf"/>
</dbReference>
<dbReference type="KEGG" id="ehx:EMIHUDRAFT_210682"/>
<dbReference type="EnsemblProtists" id="EOD16325">
    <property type="protein sequence ID" value="EOD16325"/>
    <property type="gene ID" value="EMIHUDRAFT_210682"/>
</dbReference>
<dbReference type="PaxDb" id="2903-EOD16325"/>
<dbReference type="RefSeq" id="XP_005768754.1">
    <property type="nucleotide sequence ID" value="XM_005768697.1"/>
</dbReference>
<dbReference type="Proteomes" id="UP000013827">
    <property type="component" value="Unassembled WGS sequence"/>
</dbReference>
<name>A0A0D3IYJ0_EMIH1</name>
<dbReference type="GeneID" id="17262485"/>
<dbReference type="HOGENOM" id="CLU_1356870_0_0_1"/>
<proteinExistence type="predicted"/>
<accession>A0A0D3IYJ0</accession>
<protein>
    <submittedName>
        <fullName evidence="1">Uncharacterized protein</fullName>
    </submittedName>
</protein>
<dbReference type="SUPFAM" id="SSF48403">
    <property type="entry name" value="Ankyrin repeat"/>
    <property type="match status" value="1"/>
</dbReference>
<dbReference type="Gene3D" id="1.25.40.20">
    <property type="entry name" value="Ankyrin repeat-containing domain"/>
    <property type="match status" value="1"/>
</dbReference>
<sequence length="202" mass="21467">MGAGPSLSALELAVEANDSYALDQLLDVVTCPLDGVLPDQRDTLLSLSARRGHASCAHLLLYHGARTATALNHPDVVVYLRASGRWSPLAHLEALLPGEARELLRAGASLDTGVPSPRCRAQAAAERLPGSGTLPARLVLQAAEPWSPQNHHLFPARARARARFLAKVGNVLAQRYAPLSPSGLGDVWVTAVMPLAVHRHSV</sequence>
<evidence type="ECO:0000313" key="1">
    <source>
        <dbReference type="EnsemblProtists" id="EOD16325"/>
    </source>
</evidence>
<keyword evidence="2" id="KW-1185">Reference proteome</keyword>
<organism evidence="1 2">
    <name type="scientific">Emiliania huxleyi (strain CCMP1516)</name>
    <dbReference type="NCBI Taxonomy" id="280463"/>
    <lineage>
        <taxon>Eukaryota</taxon>
        <taxon>Haptista</taxon>
        <taxon>Haptophyta</taxon>
        <taxon>Prymnesiophyceae</taxon>
        <taxon>Isochrysidales</taxon>
        <taxon>Noelaerhabdaceae</taxon>
        <taxon>Emiliania</taxon>
    </lineage>
</organism>
<reference evidence="1" key="2">
    <citation type="submission" date="2024-10" db="UniProtKB">
        <authorList>
            <consortium name="EnsemblProtists"/>
        </authorList>
    </citation>
    <scope>IDENTIFICATION</scope>
</reference>